<evidence type="ECO:0000259" key="1">
    <source>
        <dbReference type="Pfam" id="PF06985"/>
    </source>
</evidence>
<accession>A0AAD9VYF2</accession>
<comment type="caution">
    <text evidence="2">The sequence shown here is derived from an EMBL/GenBank/DDBJ whole genome shotgun (WGS) entry which is preliminary data.</text>
</comment>
<proteinExistence type="predicted"/>
<sequence>MWKHLLDCSDLESSSKRQRQEDELLRKEQVAARQSSENQVHDEEFLCDECRAVDWHSLPALASDGLLEDKNMTLRFVDATVEELKNSSCRICAILSTIKDHSLDGRRCVLKAFPLSRHFTHHGPALSRTFRFKFSAPDSASRCPVLDITEEKDRRQNCFSLRSLAVVRLDDFEFRTIAPNSIDYSKLKDLVKTCQEEHKRCSAAESRPNVLGLEVIDTKIQEVIKAPEQCKYLALSYVWGKQSGDSSVHDIQNSPLVIKDAISVTNSMGYRYLWVDRYVSHCDPVHTQN</sequence>
<dbReference type="EMBL" id="JAUJFL010000007">
    <property type="protein sequence ID" value="KAK2599673.1"/>
    <property type="molecule type" value="Genomic_DNA"/>
</dbReference>
<dbReference type="AlphaFoldDB" id="A0AAD9VYF2"/>
<dbReference type="Proteomes" id="UP001265746">
    <property type="component" value="Unassembled WGS sequence"/>
</dbReference>
<gene>
    <name evidence="2" type="ORF">N8I77_011407</name>
</gene>
<dbReference type="Pfam" id="PF06985">
    <property type="entry name" value="HET"/>
    <property type="match status" value="1"/>
</dbReference>
<dbReference type="PANTHER" id="PTHR33112:SF1">
    <property type="entry name" value="HETEROKARYON INCOMPATIBILITY DOMAIN-CONTAINING PROTEIN"/>
    <property type="match status" value="1"/>
</dbReference>
<name>A0AAD9VYF2_PHOAM</name>
<dbReference type="InterPro" id="IPR010730">
    <property type="entry name" value="HET"/>
</dbReference>
<evidence type="ECO:0000313" key="2">
    <source>
        <dbReference type="EMBL" id="KAK2599673.1"/>
    </source>
</evidence>
<dbReference type="PANTHER" id="PTHR33112">
    <property type="entry name" value="DOMAIN PROTEIN, PUTATIVE-RELATED"/>
    <property type="match status" value="1"/>
</dbReference>
<keyword evidence="3" id="KW-1185">Reference proteome</keyword>
<reference evidence="2" key="1">
    <citation type="submission" date="2023-06" db="EMBL/GenBank/DDBJ databases">
        <authorList>
            <person name="Noh H."/>
        </authorList>
    </citation>
    <scope>NUCLEOTIDE SEQUENCE</scope>
    <source>
        <strain evidence="2">DUCC20226</strain>
    </source>
</reference>
<organism evidence="2 3">
    <name type="scientific">Phomopsis amygdali</name>
    <name type="common">Fusicoccum amygdali</name>
    <dbReference type="NCBI Taxonomy" id="1214568"/>
    <lineage>
        <taxon>Eukaryota</taxon>
        <taxon>Fungi</taxon>
        <taxon>Dikarya</taxon>
        <taxon>Ascomycota</taxon>
        <taxon>Pezizomycotina</taxon>
        <taxon>Sordariomycetes</taxon>
        <taxon>Sordariomycetidae</taxon>
        <taxon>Diaporthales</taxon>
        <taxon>Diaporthaceae</taxon>
        <taxon>Diaporthe</taxon>
    </lineage>
</organism>
<protein>
    <recommendedName>
        <fullName evidence="1">Heterokaryon incompatibility domain-containing protein</fullName>
    </recommendedName>
</protein>
<feature type="domain" description="Heterokaryon incompatibility" evidence="1">
    <location>
        <begin position="232"/>
        <end position="278"/>
    </location>
</feature>
<evidence type="ECO:0000313" key="3">
    <source>
        <dbReference type="Proteomes" id="UP001265746"/>
    </source>
</evidence>